<dbReference type="AlphaFoldDB" id="A0A285U538"/>
<sequence length="65" mass="7578">MRTIFIKRAGKSAMHVRVFQFRPKRVSAARGMRRKGLPCHAICTALGFRRERYDRIIGPAAFFRI</sequence>
<dbReference type="Proteomes" id="UP000219167">
    <property type="component" value="Unassembled WGS sequence"/>
</dbReference>
<organism evidence="1 2">
    <name type="scientific">Rhizobium subbaraonis</name>
    <dbReference type="NCBI Taxonomy" id="908946"/>
    <lineage>
        <taxon>Bacteria</taxon>
        <taxon>Pseudomonadati</taxon>
        <taxon>Pseudomonadota</taxon>
        <taxon>Alphaproteobacteria</taxon>
        <taxon>Hyphomicrobiales</taxon>
        <taxon>Rhizobiaceae</taxon>
        <taxon>Rhizobium/Agrobacterium group</taxon>
        <taxon>Rhizobium</taxon>
    </lineage>
</organism>
<keyword evidence="2" id="KW-1185">Reference proteome</keyword>
<evidence type="ECO:0000313" key="1">
    <source>
        <dbReference type="EMBL" id="SOC37064.1"/>
    </source>
</evidence>
<dbReference type="EMBL" id="OBQD01000003">
    <property type="protein sequence ID" value="SOC37064.1"/>
    <property type="molecule type" value="Genomic_DNA"/>
</dbReference>
<accession>A0A285U538</accession>
<gene>
    <name evidence="1" type="ORF">SAMN05892877_103408</name>
</gene>
<name>A0A285U538_9HYPH</name>
<evidence type="ECO:0000313" key="2">
    <source>
        <dbReference type="Proteomes" id="UP000219167"/>
    </source>
</evidence>
<reference evidence="1 2" key="1">
    <citation type="submission" date="2017-08" db="EMBL/GenBank/DDBJ databases">
        <authorList>
            <person name="de Groot N.N."/>
        </authorList>
    </citation>
    <scope>NUCLEOTIDE SEQUENCE [LARGE SCALE GENOMIC DNA]</scope>
    <source>
        <strain evidence="1 2">JC85</strain>
    </source>
</reference>
<proteinExistence type="predicted"/>
<protein>
    <submittedName>
        <fullName evidence="1">Uncharacterized protein</fullName>
    </submittedName>
</protein>